<evidence type="ECO:0000313" key="8">
    <source>
        <dbReference type="Proteomes" id="UP000011657"/>
    </source>
</evidence>
<evidence type="ECO:0000256" key="1">
    <source>
        <dbReference type="ARBA" id="ARBA00004196"/>
    </source>
</evidence>
<organism evidence="7 8">
    <name type="scientific">Haloterrigena salina JCM 13891</name>
    <dbReference type="NCBI Taxonomy" id="1227488"/>
    <lineage>
        <taxon>Archaea</taxon>
        <taxon>Methanobacteriati</taxon>
        <taxon>Methanobacteriota</taxon>
        <taxon>Stenosarchaea group</taxon>
        <taxon>Halobacteria</taxon>
        <taxon>Halobacteriales</taxon>
        <taxon>Natrialbaceae</taxon>
        <taxon>Haloterrigena</taxon>
    </lineage>
</organism>
<dbReference type="Pfam" id="PF00496">
    <property type="entry name" value="SBP_bac_5"/>
    <property type="match status" value="1"/>
</dbReference>
<comment type="caution">
    <text evidence="7">The sequence shown here is derived from an EMBL/GenBank/DDBJ whole genome shotgun (WGS) entry which is preliminary data.</text>
</comment>
<dbReference type="GO" id="GO:0043190">
    <property type="term" value="C:ATP-binding cassette (ABC) transporter complex"/>
    <property type="evidence" value="ECO:0007669"/>
    <property type="project" value="InterPro"/>
</dbReference>
<dbReference type="STRING" id="1227488.C477_12012"/>
<evidence type="ECO:0000256" key="4">
    <source>
        <dbReference type="ARBA" id="ARBA00022729"/>
    </source>
</evidence>
<dbReference type="InterPro" id="IPR039424">
    <property type="entry name" value="SBP_5"/>
</dbReference>
<gene>
    <name evidence="7" type="ORF">C477_12012</name>
</gene>
<dbReference type="PANTHER" id="PTHR30290">
    <property type="entry name" value="PERIPLASMIC BINDING COMPONENT OF ABC TRANSPORTER"/>
    <property type="match status" value="1"/>
</dbReference>
<comment type="similarity">
    <text evidence="2">Belongs to the bacterial solute-binding protein 5 family.</text>
</comment>
<dbReference type="Proteomes" id="UP000011657">
    <property type="component" value="Unassembled WGS sequence"/>
</dbReference>
<dbReference type="eggNOG" id="arCOG01534">
    <property type="taxonomic scope" value="Archaea"/>
</dbReference>
<keyword evidence="8" id="KW-1185">Reference proteome</keyword>
<feature type="compositionally biased region" description="Polar residues" evidence="5">
    <location>
        <begin position="7"/>
        <end position="24"/>
    </location>
</feature>
<dbReference type="SUPFAM" id="SSF53850">
    <property type="entry name" value="Periplasmic binding protein-like II"/>
    <property type="match status" value="1"/>
</dbReference>
<dbReference type="GO" id="GO:0042597">
    <property type="term" value="C:periplasmic space"/>
    <property type="evidence" value="ECO:0007669"/>
    <property type="project" value="UniProtKB-ARBA"/>
</dbReference>
<reference evidence="7 8" key="1">
    <citation type="journal article" date="2014" name="PLoS Genet.">
        <title>Phylogenetically driven sequencing of extremely halophilic archaea reveals strategies for static and dynamic osmo-response.</title>
        <authorList>
            <person name="Becker E.A."/>
            <person name="Seitzer P.M."/>
            <person name="Tritt A."/>
            <person name="Larsen D."/>
            <person name="Krusor M."/>
            <person name="Yao A.I."/>
            <person name="Wu D."/>
            <person name="Madern D."/>
            <person name="Eisen J.A."/>
            <person name="Darling A.E."/>
            <person name="Facciotti M.T."/>
        </authorList>
    </citation>
    <scope>NUCLEOTIDE SEQUENCE [LARGE SCALE GENOMIC DNA]</scope>
    <source>
        <strain evidence="7 8">JCM 13891</strain>
    </source>
</reference>
<keyword evidence="4" id="KW-0732">Signal</keyword>
<dbReference type="PATRIC" id="fig|1227488.3.peg.2394"/>
<dbReference type="EMBL" id="AOIS01000037">
    <property type="protein sequence ID" value="ELZ17929.1"/>
    <property type="molecule type" value="Genomic_DNA"/>
</dbReference>
<dbReference type="PANTHER" id="PTHR30290:SF10">
    <property type="entry name" value="PERIPLASMIC OLIGOPEPTIDE-BINDING PROTEIN-RELATED"/>
    <property type="match status" value="1"/>
</dbReference>
<dbReference type="InterPro" id="IPR030678">
    <property type="entry name" value="Peptide/Ni-bd"/>
</dbReference>
<dbReference type="CDD" id="cd08490">
    <property type="entry name" value="PBP2_NikA_DppA_OppA_like_3"/>
    <property type="match status" value="1"/>
</dbReference>
<dbReference type="PIRSF" id="PIRSF002741">
    <property type="entry name" value="MppA"/>
    <property type="match status" value="1"/>
</dbReference>
<evidence type="ECO:0000256" key="3">
    <source>
        <dbReference type="ARBA" id="ARBA00022448"/>
    </source>
</evidence>
<keyword evidence="3" id="KW-0813">Transport</keyword>
<dbReference type="Gene3D" id="3.10.105.10">
    <property type="entry name" value="Dipeptide-binding Protein, Domain 3"/>
    <property type="match status" value="1"/>
</dbReference>
<dbReference type="InterPro" id="IPR000914">
    <property type="entry name" value="SBP_5_dom"/>
</dbReference>
<protein>
    <submittedName>
        <fullName evidence="7">Peptide ABC transporter periplasmic protein</fullName>
    </submittedName>
</protein>
<evidence type="ECO:0000256" key="2">
    <source>
        <dbReference type="ARBA" id="ARBA00005695"/>
    </source>
</evidence>
<dbReference type="Gene3D" id="3.40.190.10">
    <property type="entry name" value="Periplasmic binding protein-like II"/>
    <property type="match status" value="1"/>
</dbReference>
<feature type="domain" description="Solute-binding protein family 5" evidence="6">
    <location>
        <begin position="102"/>
        <end position="457"/>
    </location>
</feature>
<feature type="region of interest" description="Disordered" evidence="5">
    <location>
        <begin position="1"/>
        <end position="32"/>
    </location>
</feature>
<evidence type="ECO:0000256" key="5">
    <source>
        <dbReference type="SAM" id="MobiDB-lite"/>
    </source>
</evidence>
<evidence type="ECO:0000313" key="7">
    <source>
        <dbReference type="EMBL" id="ELZ17929.1"/>
    </source>
</evidence>
<evidence type="ECO:0000259" key="6">
    <source>
        <dbReference type="Pfam" id="PF00496"/>
    </source>
</evidence>
<dbReference type="GO" id="GO:0015833">
    <property type="term" value="P:peptide transport"/>
    <property type="evidence" value="ECO:0007669"/>
    <property type="project" value="TreeGrafter"/>
</dbReference>
<sequence length="541" mass="59462">MRPIPDPTTNSPTDRLPSANPTTHMTRDSRYATTRRTALKTTLGAATLSLTVAGCLSSDPDAADFRIGAPWKPTRDPLDGGTLLRRLGITEALVSVDYDATPAPGLATDWERVDERRWRFALREGVTFHDGTSLDASAAVESLRRTADATAFADVPIDAIEAEDGTVVVETETPFAPLPAHLSRDEAVVLSPDAIGDDGSIEDPVGTGPFALESFRSGAEIRAARHDEYHGREPSLESVRYEVVEDDQTRRMKLESGELEMARILPQETVDPLESDGGIAVHTYEVPRIRFLTFDTTSAPFDDRRVRRAVHRAIDREAIAESILEGLDEPAVGPFSSTITDWANPDVDADEHAADPERARSLLSDAGWTTGSSDVRTRDGEELAVEFLTYDARSLPLIAEAMQDHLTAVGIDVDVTTVEYSSMVDRVSQGSFDGYLTSWGIFRYPDPDRLTQLFHSTDAALHHGYENDRVDDLLEEARELTDRDARRERYHEVQSIVLEDAPIAVLTNFTNVVATAAGVDGYEPHPTESRYGLESITVDED</sequence>
<comment type="subcellular location">
    <subcellularLocation>
        <location evidence="1">Cell envelope</location>
    </subcellularLocation>
</comment>
<accession>M0C7M8</accession>
<name>M0C7M8_9EURY</name>
<dbReference type="GO" id="GO:1904680">
    <property type="term" value="F:peptide transmembrane transporter activity"/>
    <property type="evidence" value="ECO:0007669"/>
    <property type="project" value="TreeGrafter"/>
</dbReference>
<proteinExistence type="inferred from homology"/>
<dbReference type="AlphaFoldDB" id="M0C7M8"/>